<comment type="caution">
    <text evidence="2">The sequence shown here is derived from an EMBL/GenBank/DDBJ whole genome shotgun (WGS) entry which is preliminary data.</text>
</comment>
<dbReference type="AlphaFoldDB" id="A0A0G0HZG2"/>
<dbReference type="EMBL" id="LBTW01000030">
    <property type="protein sequence ID" value="KKQ48493.1"/>
    <property type="molecule type" value="Genomic_DNA"/>
</dbReference>
<accession>A0A0G0HZG2</accession>
<evidence type="ECO:0000313" key="2">
    <source>
        <dbReference type="EMBL" id="KKQ48493.1"/>
    </source>
</evidence>
<organism evidence="2 3">
    <name type="scientific">Candidatus Woesebacteria bacterium GW2011_GWD1_38_10</name>
    <dbReference type="NCBI Taxonomy" id="1618592"/>
    <lineage>
        <taxon>Bacteria</taxon>
        <taxon>Candidatus Woeseibacteriota</taxon>
    </lineage>
</organism>
<keyword evidence="1" id="KW-0472">Membrane</keyword>
<evidence type="ECO:0000313" key="3">
    <source>
        <dbReference type="Proteomes" id="UP000034366"/>
    </source>
</evidence>
<proteinExistence type="predicted"/>
<protein>
    <submittedName>
        <fullName evidence="2">Uncharacterized protein</fullName>
    </submittedName>
</protein>
<keyword evidence="1" id="KW-1133">Transmembrane helix</keyword>
<keyword evidence="1" id="KW-0812">Transmembrane</keyword>
<evidence type="ECO:0000256" key="1">
    <source>
        <dbReference type="SAM" id="Phobius"/>
    </source>
</evidence>
<reference evidence="2 3" key="1">
    <citation type="journal article" date="2015" name="Nature">
        <title>rRNA introns, odd ribosomes, and small enigmatic genomes across a large radiation of phyla.</title>
        <authorList>
            <person name="Brown C.T."/>
            <person name="Hug L.A."/>
            <person name="Thomas B.C."/>
            <person name="Sharon I."/>
            <person name="Castelle C.J."/>
            <person name="Singh A."/>
            <person name="Wilkins M.J."/>
            <person name="Williams K.H."/>
            <person name="Banfield J.F."/>
        </authorList>
    </citation>
    <scope>NUCLEOTIDE SEQUENCE [LARGE SCALE GENOMIC DNA]</scope>
</reference>
<dbReference type="Proteomes" id="UP000034366">
    <property type="component" value="Unassembled WGS sequence"/>
</dbReference>
<sequence length="50" mass="5379">MKKLNISVAAEPVFHIGEFPVTNSLLTSVVVMVVFLIIAVKAYFGSGKGR</sequence>
<feature type="non-terminal residue" evidence="2">
    <location>
        <position position="50"/>
    </location>
</feature>
<feature type="transmembrane region" description="Helical" evidence="1">
    <location>
        <begin position="25"/>
        <end position="44"/>
    </location>
</feature>
<gene>
    <name evidence="2" type="ORF">US67_C0030G0001</name>
</gene>
<name>A0A0G0HZG2_9BACT</name>